<accession>U9U6V6</accession>
<evidence type="ECO:0000313" key="1">
    <source>
        <dbReference type="EMBL" id="ESA16085.1"/>
    </source>
</evidence>
<protein>
    <submittedName>
        <fullName evidence="1">Uncharacterized protein</fullName>
    </submittedName>
</protein>
<proteinExistence type="predicted"/>
<dbReference type="AlphaFoldDB" id="U9U6V6"/>
<reference evidence="1" key="1">
    <citation type="submission" date="2013-07" db="EMBL/GenBank/DDBJ databases">
        <title>The genome of an arbuscular mycorrhizal fungus provides insights into the evolution of the oldest plant symbiosis.</title>
        <authorList>
            <consortium name="DOE Joint Genome Institute"/>
            <person name="Tisserant E."/>
            <person name="Malbreil M."/>
            <person name="Kuo A."/>
            <person name="Kohler A."/>
            <person name="Symeonidi A."/>
            <person name="Balestrini R."/>
            <person name="Charron P."/>
            <person name="Duensing N."/>
            <person name="Frei-dit-Frey N."/>
            <person name="Gianinazzi-Pearson V."/>
            <person name="Gilbert B."/>
            <person name="Handa Y."/>
            <person name="Hijri M."/>
            <person name="Kaul R."/>
            <person name="Kawaguchi M."/>
            <person name="Krajinski F."/>
            <person name="Lammers P."/>
            <person name="Lapierre D."/>
            <person name="Masclaux F.G."/>
            <person name="Murat C."/>
            <person name="Morin E."/>
            <person name="Ndikumana S."/>
            <person name="Pagni M."/>
            <person name="Petitpierre D."/>
            <person name="Requena N."/>
            <person name="Rosikiewicz P."/>
            <person name="Riley R."/>
            <person name="Saito K."/>
            <person name="San Clemente H."/>
            <person name="Shapiro H."/>
            <person name="van Tuinen D."/>
            <person name="Becard G."/>
            <person name="Bonfante P."/>
            <person name="Paszkowski U."/>
            <person name="Shachar-Hill Y."/>
            <person name="Young J.P."/>
            <person name="Sanders I.R."/>
            <person name="Henrissat B."/>
            <person name="Rensing S.A."/>
            <person name="Grigoriev I.V."/>
            <person name="Corradi N."/>
            <person name="Roux C."/>
            <person name="Martin F."/>
        </authorList>
    </citation>
    <scope>NUCLEOTIDE SEQUENCE</scope>
    <source>
        <strain evidence="1">DAOM 197198</strain>
    </source>
</reference>
<gene>
    <name evidence="1" type="ORF">GLOINDRAFT_94627</name>
</gene>
<organism evidence="1">
    <name type="scientific">Rhizophagus irregularis (strain DAOM 181602 / DAOM 197198 / MUCL 43194)</name>
    <name type="common">Arbuscular mycorrhizal fungus</name>
    <name type="synonym">Glomus intraradices</name>
    <dbReference type="NCBI Taxonomy" id="747089"/>
    <lineage>
        <taxon>Eukaryota</taxon>
        <taxon>Fungi</taxon>
        <taxon>Fungi incertae sedis</taxon>
        <taxon>Mucoromycota</taxon>
        <taxon>Glomeromycotina</taxon>
        <taxon>Glomeromycetes</taxon>
        <taxon>Glomerales</taxon>
        <taxon>Glomeraceae</taxon>
        <taxon>Rhizophagus</taxon>
    </lineage>
</organism>
<sequence length="167" mass="19631">MSRGCLQLAAVGRRRNKIQNCKRMMTNFISTRKFIYQICWKYYSMISSKMVSQSDYAFKETDEEGLSKAIADSINKEGPNGVWIIPSRKRILEKLTKDAVVDMKYFRKVVELVRRLRDNDDVQKKQIDLDSGTIDWLNDKEQETGEEEFREHTKVYEESHETSQSSD</sequence>
<name>U9U6V6_RHIID</name>
<dbReference type="VEuPathDB" id="FungiDB:RhiirFUN_014632"/>
<dbReference type="EMBL" id="KI281351">
    <property type="protein sequence ID" value="ESA16085.1"/>
    <property type="molecule type" value="Genomic_DNA"/>
</dbReference>
<dbReference type="HOGENOM" id="CLU_1595398_0_0_1"/>